<evidence type="ECO:0000256" key="3">
    <source>
        <dbReference type="ARBA" id="ARBA00022989"/>
    </source>
</evidence>
<keyword evidence="6 7" id="KW-0961">Cell wall biogenesis/degradation</keyword>
<name>A0A845PX03_9FLAO</name>
<keyword evidence="2 7" id="KW-0812">Transmembrane</keyword>
<keyword evidence="5 7" id="KW-0456">Lyase</keyword>
<evidence type="ECO:0000256" key="6">
    <source>
        <dbReference type="ARBA" id="ARBA00023316"/>
    </source>
</evidence>
<evidence type="ECO:0000256" key="5">
    <source>
        <dbReference type="ARBA" id="ARBA00023239"/>
    </source>
</evidence>
<dbReference type="EC" id="4.2.2.29" evidence="7"/>
<organism evidence="8 9">
    <name type="scientific">Elizabethkingia argenteiflava</name>
    <dbReference type="NCBI Taxonomy" id="2681556"/>
    <lineage>
        <taxon>Bacteria</taxon>
        <taxon>Pseudomonadati</taxon>
        <taxon>Bacteroidota</taxon>
        <taxon>Flavobacteriia</taxon>
        <taxon>Flavobacteriales</taxon>
        <taxon>Weeksellaceae</taxon>
        <taxon>Elizabethkingia</taxon>
    </lineage>
</organism>
<protein>
    <recommendedName>
        <fullName evidence="7">Endolytic murein transglycosylase</fullName>
        <ecNumber evidence="7">4.2.2.29</ecNumber>
    </recommendedName>
    <alternativeName>
        <fullName evidence="7">Peptidoglycan lytic transglycosylase</fullName>
    </alternativeName>
    <alternativeName>
        <fullName evidence="7">Peptidoglycan polymerization terminase</fullName>
    </alternativeName>
</protein>
<dbReference type="Pfam" id="PF02618">
    <property type="entry name" value="YceG"/>
    <property type="match status" value="1"/>
</dbReference>
<dbReference type="GO" id="GO:0008932">
    <property type="term" value="F:lytic endotransglycosylase activity"/>
    <property type="evidence" value="ECO:0007669"/>
    <property type="project" value="UniProtKB-UniRule"/>
</dbReference>
<comment type="catalytic activity">
    <reaction evidence="7">
        <text>a peptidoglycan chain = a peptidoglycan chain with N-acetyl-1,6-anhydromuramyl-[peptide] at the reducing end + a peptidoglycan chain with N-acetylglucosamine at the non-reducing end.</text>
        <dbReference type="EC" id="4.2.2.29"/>
    </reaction>
</comment>
<dbReference type="GO" id="GO:0071555">
    <property type="term" value="P:cell wall organization"/>
    <property type="evidence" value="ECO:0007669"/>
    <property type="project" value="UniProtKB-KW"/>
</dbReference>
<dbReference type="GO" id="GO:0005886">
    <property type="term" value="C:plasma membrane"/>
    <property type="evidence" value="ECO:0007669"/>
    <property type="project" value="UniProtKB-UniRule"/>
</dbReference>
<dbReference type="PANTHER" id="PTHR30518:SF2">
    <property type="entry name" value="ENDOLYTIC MUREIN TRANSGLYCOSYLASE"/>
    <property type="match status" value="1"/>
</dbReference>
<keyword evidence="3 7" id="KW-1133">Transmembrane helix</keyword>
<dbReference type="NCBIfam" id="TIGR00247">
    <property type="entry name" value="endolytic transglycosylase MltG"/>
    <property type="match status" value="1"/>
</dbReference>
<keyword evidence="9" id="KW-1185">Reference proteome</keyword>
<comment type="function">
    <text evidence="7">Functions as a peptidoglycan terminase that cleaves nascent peptidoglycan strands endolytically to terminate their elongation.</text>
</comment>
<keyword evidence="1 7" id="KW-1003">Cell membrane</keyword>
<dbReference type="InterPro" id="IPR003770">
    <property type="entry name" value="MLTG-like"/>
</dbReference>
<keyword evidence="4 7" id="KW-0472">Membrane</keyword>
<dbReference type="GO" id="GO:0009252">
    <property type="term" value="P:peptidoglycan biosynthetic process"/>
    <property type="evidence" value="ECO:0007669"/>
    <property type="project" value="UniProtKB-UniRule"/>
</dbReference>
<comment type="caution">
    <text evidence="8">The sequence shown here is derived from an EMBL/GenBank/DDBJ whole genome shotgun (WGS) entry which is preliminary data.</text>
</comment>
<evidence type="ECO:0000313" key="8">
    <source>
        <dbReference type="EMBL" id="NAW50987.1"/>
    </source>
</evidence>
<comment type="similarity">
    <text evidence="7">Belongs to the transglycosylase MltG family.</text>
</comment>
<accession>A0A845PX03</accession>
<gene>
    <name evidence="7 8" type="primary">mltG</name>
    <name evidence="8" type="ORF">GNY06_06260</name>
</gene>
<feature type="site" description="Important for catalytic activity" evidence="7">
    <location>
        <position position="211"/>
    </location>
</feature>
<evidence type="ECO:0000313" key="9">
    <source>
        <dbReference type="Proteomes" id="UP000553459"/>
    </source>
</evidence>
<dbReference type="HAMAP" id="MF_02065">
    <property type="entry name" value="MltG"/>
    <property type="match status" value="1"/>
</dbReference>
<reference evidence="8 9" key="1">
    <citation type="submission" date="2019-11" db="EMBL/GenBank/DDBJ databases">
        <title>Characterization of Elizabethkingia argenteiflava sp. nov., isolated from inner surface of Soybean Pods.</title>
        <authorList>
            <person name="Mo S."/>
        </authorList>
    </citation>
    <scope>NUCLEOTIDE SEQUENCE [LARGE SCALE GENOMIC DNA]</scope>
    <source>
        <strain evidence="8 9">YB22</strain>
    </source>
</reference>
<evidence type="ECO:0000256" key="4">
    <source>
        <dbReference type="ARBA" id="ARBA00023136"/>
    </source>
</evidence>
<proteinExistence type="inferred from homology"/>
<dbReference type="RefSeq" id="WP_166519279.1">
    <property type="nucleotide sequence ID" value="NZ_JAAABJ010000491.1"/>
</dbReference>
<evidence type="ECO:0000256" key="2">
    <source>
        <dbReference type="ARBA" id="ARBA00022692"/>
    </source>
</evidence>
<dbReference type="EMBL" id="JAAABJ010000491">
    <property type="protein sequence ID" value="NAW50987.1"/>
    <property type="molecule type" value="Genomic_DNA"/>
</dbReference>
<dbReference type="AlphaFoldDB" id="A0A845PX03"/>
<sequence length="341" mass="39783">MRNFFLITLFALIAIGGFFGWNYYQKNYQSNVKKPGFLLVPHEASFKQVIDSLSPYLRDIETFKQIADTKNLPLNIKAGRYEIKEGMDNTNLVNMIKMGLQTEESFRIKDFNDVYQMIGRVARKTEADSLSFVKAFNVIARQKGLNNAEDLKPYFFSDTYNFYWTVTPEEFFKRFENIYSDFWTPENITKERKLGLSRVQVYTLASIVQKESGGKPEEQKRIAGLYLNRYRKGMKLQSDPTIIYAITKESNFTKLIKRVYYKDLMVDSPYNTYLNIGLPPGPICVVNKTSIENVLDAEDNDYIFMVADPSRLGYHKFTHSAEEHIQNAKIYQDWLNSKEIK</sequence>
<evidence type="ECO:0000256" key="1">
    <source>
        <dbReference type="ARBA" id="ARBA00022475"/>
    </source>
</evidence>
<dbReference type="PANTHER" id="PTHR30518">
    <property type="entry name" value="ENDOLYTIC MUREIN TRANSGLYCOSYLASE"/>
    <property type="match status" value="1"/>
</dbReference>
<evidence type="ECO:0000256" key="7">
    <source>
        <dbReference type="HAMAP-Rule" id="MF_02065"/>
    </source>
</evidence>
<dbReference type="Proteomes" id="UP000553459">
    <property type="component" value="Unassembled WGS sequence"/>
</dbReference>
<dbReference type="Gene3D" id="3.30.160.60">
    <property type="entry name" value="Classic Zinc Finger"/>
    <property type="match status" value="1"/>
</dbReference>